<dbReference type="PANTHER" id="PTHR30002">
    <property type="entry name" value="EPOXYQUEUOSINE REDUCTASE"/>
    <property type="match status" value="1"/>
</dbReference>
<dbReference type="EC" id="1.17.99.6" evidence="10"/>
<dbReference type="SUPFAM" id="SSF46548">
    <property type="entry name" value="alpha-helical ferredoxin"/>
    <property type="match status" value="1"/>
</dbReference>
<name>A0ABW5RF49_9BACL</name>
<evidence type="ECO:0000313" key="10">
    <source>
        <dbReference type="EMBL" id="MFD2673583.1"/>
    </source>
</evidence>
<evidence type="ECO:0000256" key="8">
    <source>
        <dbReference type="ARBA" id="ARBA00023014"/>
    </source>
</evidence>
<dbReference type="Gene3D" id="1.25.10.10">
    <property type="entry name" value="Leucine-rich Repeat Variant"/>
    <property type="match status" value="1"/>
</dbReference>
<accession>A0ABW5RF49</accession>
<keyword evidence="3" id="KW-0819">tRNA processing</keyword>
<organism evidence="10 11">
    <name type="scientific">Marinicrinis sediminis</name>
    <dbReference type="NCBI Taxonomy" id="1652465"/>
    <lineage>
        <taxon>Bacteria</taxon>
        <taxon>Bacillati</taxon>
        <taxon>Bacillota</taxon>
        <taxon>Bacilli</taxon>
        <taxon>Bacillales</taxon>
        <taxon>Paenibacillaceae</taxon>
    </lineage>
</organism>
<dbReference type="PROSITE" id="PS00198">
    <property type="entry name" value="4FE4S_FER_1"/>
    <property type="match status" value="1"/>
</dbReference>
<dbReference type="InterPro" id="IPR017896">
    <property type="entry name" value="4Fe4S_Fe-S-bd"/>
</dbReference>
<reference evidence="11" key="1">
    <citation type="journal article" date="2019" name="Int. J. Syst. Evol. Microbiol.">
        <title>The Global Catalogue of Microorganisms (GCM) 10K type strain sequencing project: providing services to taxonomists for standard genome sequencing and annotation.</title>
        <authorList>
            <consortium name="The Broad Institute Genomics Platform"/>
            <consortium name="The Broad Institute Genome Sequencing Center for Infectious Disease"/>
            <person name="Wu L."/>
            <person name="Ma J."/>
        </authorList>
    </citation>
    <scope>NUCLEOTIDE SEQUENCE [LARGE SCALE GENOMIC DNA]</scope>
    <source>
        <strain evidence="11">KCTC 33676</strain>
    </source>
</reference>
<dbReference type="SUPFAM" id="SSF48371">
    <property type="entry name" value="ARM repeat"/>
    <property type="match status" value="1"/>
</dbReference>
<keyword evidence="4" id="KW-0479">Metal-binding</keyword>
<dbReference type="Proteomes" id="UP001597497">
    <property type="component" value="Unassembled WGS sequence"/>
</dbReference>
<evidence type="ECO:0000256" key="1">
    <source>
        <dbReference type="ARBA" id="ARBA00022485"/>
    </source>
</evidence>
<dbReference type="NCBIfam" id="TIGR00276">
    <property type="entry name" value="tRNA epoxyqueuosine(34) reductase QueG"/>
    <property type="match status" value="1"/>
</dbReference>
<evidence type="ECO:0000256" key="4">
    <source>
        <dbReference type="ARBA" id="ARBA00022723"/>
    </source>
</evidence>
<proteinExistence type="predicted"/>
<dbReference type="Pfam" id="PF08331">
    <property type="entry name" value="QueG_DUF1730"/>
    <property type="match status" value="1"/>
</dbReference>
<dbReference type="SMART" id="SM00567">
    <property type="entry name" value="EZ_HEAT"/>
    <property type="match status" value="1"/>
</dbReference>
<comment type="caution">
    <text evidence="10">The sequence shown here is derived from an EMBL/GenBank/DDBJ whole genome shotgun (WGS) entry which is preliminary data.</text>
</comment>
<sequence>METASETDWLHLKNELANASKSLGIDQIGFAAAEPFLELKQILLRHRELGRESGFEEPDIEKRTHPALSLSRPRSIIAIAIGYPSKLQDAPRSVPGAYRGMLSRSAWGEDYHHVLRKRLDRLEAWLMERVSGVRALSMVDTGVLVDRAVAERAGIGWVGKNCSVISPTMGSWIYLGEMITNLPLPPDKPVTEDCGDCTICIDACPTGALVGPGELHAGSCISYLTQTKTILPDRFKKKLGNRLYGCDTCQIVCPKNKGKNWTHHDELQPDPEQVKPLLKPILEMSNRQFKEKFGSSAAAWRGKKPIERNSIIALGHFRDESSVSLLREKLAKDPRPEIREAAAWSLGQIGTSEARNALAAAQDQEDTDEVLEAIVRALQPEAREAIHRED</sequence>
<keyword evidence="5" id="KW-0671">Queuosine biosynthesis</keyword>
<evidence type="ECO:0000256" key="2">
    <source>
        <dbReference type="ARBA" id="ARBA00022490"/>
    </source>
</evidence>
<keyword evidence="6 10" id="KW-0560">Oxidoreductase</keyword>
<dbReference type="InterPro" id="IPR004453">
    <property type="entry name" value="QueG"/>
</dbReference>
<keyword evidence="11" id="KW-1185">Reference proteome</keyword>
<feature type="domain" description="4Fe-4S ferredoxin-type" evidence="9">
    <location>
        <begin position="185"/>
        <end position="214"/>
    </location>
</feature>
<protein>
    <submittedName>
        <fullName evidence="10">tRNA epoxyqueuosine(34) reductase QueG</fullName>
        <ecNumber evidence="10">1.17.99.6</ecNumber>
    </submittedName>
</protein>
<dbReference type="PANTHER" id="PTHR30002:SF4">
    <property type="entry name" value="EPOXYQUEUOSINE REDUCTASE"/>
    <property type="match status" value="1"/>
</dbReference>
<dbReference type="InterPro" id="IPR017900">
    <property type="entry name" value="4Fe4S_Fe_S_CS"/>
</dbReference>
<keyword evidence="2" id="KW-0963">Cytoplasm</keyword>
<evidence type="ECO:0000256" key="3">
    <source>
        <dbReference type="ARBA" id="ARBA00022694"/>
    </source>
</evidence>
<evidence type="ECO:0000256" key="7">
    <source>
        <dbReference type="ARBA" id="ARBA00023004"/>
    </source>
</evidence>
<dbReference type="EMBL" id="JBHUMM010000045">
    <property type="protein sequence ID" value="MFD2673583.1"/>
    <property type="molecule type" value="Genomic_DNA"/>
</dbReference>
<keyword evidence="8" id="KW-0411">Iron-sulfur</keyword>
<gene>
    <name evidence="10" type="primary">queG</name>
    <name evidence="10" type="ORF">ACFSUC_18700</name>
</gene>
<dbReference type="InterPro" id="IPR013542">
    <property type="entry name" value="QueG_DUF1730"/>
</dbReference>
<dbReference type="Pfam" id="PF13484">
    <property type="entry name" value="Fer4_16"/>
    <property type="match status" value="1"/>
</dbReference>
<evidence type="ECO:0000256" key="6">
    <source>
        <dbReference type="ARBA" id="ARBA00023002"/>
    </source>
</evidence>
<dbReference type="InterPro" id="IPR016024">
    <property type="entry name" value="ARM-type_fold"/>
</dbReference>
<dbReference type="InterPro" id="IPR004155">
    <property type="entry name" value="PBS_lyase_HEAT"/>
</dbReference>
<evidence type="ECO:0000256" key="5">
    <source>
        <dbReference type="ARBA" id="ARBA00022785"/>
    </source>
</evidence>
<dbReference type="InterPro" id="IPR011989">
    <property type="entry name" value="ARM-like"/>
</dbReference>
<evidence type="ECO:0000259" key="9">
    <source>
        <dbReference type="PROSITE" id="PS51379"/>
    </source>
</evidence>
<dbReference type="Pfam" id="PF13646">
    <property type="entry name" value="HEAT_2"/>
    <property type="match status" value="1"/>
</dbReference>
<dbReference type="Gene3D" id="3.30.70.20">
    <property type="match status" value="1"/>
</dbReference>
<keyword evidence="1" id="KW-0004">4Fe-4S</keyword>
<keyword evidence="7" id="KW-0408">Iron</keyword>
<dbReference type="RefSeq" id="WP_379931280.1">
    <property type="nucleotide sequence ID" value="NZ_JBHUMM010000045.1"/>
</dbReference>
<dbReference type="PROSITE" id="PS51379">
    <property type="entry name" value="4FE4S_FER_2"/>
    <property type="match status" value="1"/>
</dbReference>
<dbReference type="GO" id="GO:0052693">
    <property type="term" value="F:epoxyqueuosine reductase activity"/>
    <property type="evidence" value="ECO:0007669"/>
    <property type="project" value="UniProtKB-EC"/>
</dbReference>
<evidence type="ECO:0000313" key="11">
    <source>
        <dbReference type="Proteomes" id="UP001597497"/>
    </source>
</evidence>